<name>A0A1Q9JES5_9FIRM</name>
<comment type="caution">
    <text evidence="10">The sequence shown here is derived from an EMBL/GenBank/DDBJ whole genome shotgun (WGS) entry which is preliminary data.</text>
</comment>
<gene>
    <name evidence="7" type="primary">cbiA</name>
    <name evidence="10" type="ORF">BHK98_00625</name>
</gene>
<comment type="similarity">
    <text evidence="7">Belongs to the CobB/CbiA family.</text>
</comment>
<comment type="catalytic activity">
    <reaction evidence="7">
        <text>cob(II)yrinate + 2 L-glutamine + 2 ATP + 2 H2O = cob(II)yrinate a,c diamide + 2 L-glutamate + 2 ADP + 2 phosphate + 2 H(+)</text>
        <dbReference type="Rhea" id="RHEA:26289"/>
        <dbReference type="ChEBI" id="CHEBI:15377"/>
        <dbReference type="ChEBI" id="CHEBI:15378"/>
        <dbReference type="ChEBI" id="CHEBI:29985"/>
        <dbReference type="ChEBI" id="CHEBI:30616"/>
        <dbReference type="ChEBI" id="CHEBI:43474"/>
        <dbReference type="ChEBI" id="CHEBI:58359"/>
        <dbReference type="ChEBI" id="CHEBI:58537"/>
        <dbReference type="ChEBI" id="CHEBI:58894"/>
        <dbReference type="ChEBI" id="CHEBI:456216"/>
        <dbReference type="EC" id="6.3.5.11"/>
    </reaction>
</comment>
<dbReference type="EMBL" id="MJIE01000001">
    <property type="protein sequence ID" value="OLR54726.1"/>
    <property type="molecule type" value="Genomic_DNA"/>
</dbReference>
<evidence type="ECO:0000256" key="6">
    <source>
        <dbReference type="ARBA" id="ARBA00022962"/>
    </source>
</evidence>
<organism evidence="10 11">
    <name type="scientific">Hornefia porci</name>
    <dbReference type="NCBI Taxonomy" id="2652292"/>
    <lineage>
        <taxon>Bacteria</taxon>
        <taxon>Bacillati</taxon>
        <taxon>Bacillota</taxon>
        <taxon>Clostridia</taxon>
        <taxon>Peptostreptococcales</taxon>
        <taxon>Anaerovoracaceae</taxon>
        <taxon>Hornefia</taxon>
    </lineage>
</organism>
<reference evidence="10 11" key="1">
    <citation type="journal article" date="2016" name="Appl. Environ. Microbiol.">
        <title>Function and Phylogeny of Bacterial Butyryl Coenzyme A:Acetate Transferases and Their Diversity in the Proximal Colon of Swine.</title>
        <authorList>
            <person name="Trachsel J."/>
            <person name="Bayles D.O."/>
            <person name="Looft T."/>
            <person name="Levine U.Y."/>
            <person name="Allen H.K."/>
        </authorList>
    </citation>
    <scope>NUCLEOTIDE SEQUENCE [LARGE SCALE GENOMIC DNA]</scope>
    <source>
        <strain evidence="10 11">68-3-10</strain>
    </source>
</reference>
<feature type="domain" description="CobB/CobQ-like glutamine amidotransferase" evidence="9">
    <location>
        <begin position="252"/>
        <end position="437"/>
    </location>
</feature>
<dbReference type="NCBIfam" id="NF002204">
    <property type="entry name" value="PRK01077.1"/>
    <property type="match status" value="1"/>
</dbReference>
<evidence type="ECO:0000256" key="5">
    <source>
        <dbReference type="ARBA" id="ARBA00022842"/>
    </source>
</evidence>
<dbReference type="InterPro" id="IPR027417">
    <property type="entry name" value="P-loop_NTPase"/>
</dbReference>
<feature type="domain" description="CobQ/CobB/MinD/ParA nucleotide binding" evidence="8">
    <location>
        <begin position="8"/>
        <end position="189"/>
    </location>
</feature>
<dbReference type="Proteomes" id="UP000187404">
    <property type="component" value="Unassembled WGS sequence"/>
</dbReference>
<comment type="domain">
    <text evidence="7">Comprises of two domains. The C-terminal domain contains the binding site for glutamine and catalyzes the hydrolysis of this substrate to glutamate and ammonia. The N-terminal domain is anticipated to bind ATP and cobyrinate and catalyzes the ultimate synthesis of the diamide product. The ammonia produced via the glutaminase domain is probably translocated to the adjacent domain via a molecular tunnel, where it reacts with an activated intermediate.</text>
</comment>
<dbReference type="InterPro" id="IPR029062">
    <property type="entry name" value="Class_I_gatase-like"/>
</dbReference>
<dbReference type="SUPFAM" id="SSF52540">
    <property type="entry name" value="P-loop containing nucleoside triphosphate hydrolases"/>
    <property type="match status" value="1"/>
</dbReference>
<dbReference type="GO" id="GO:0042242">
    <property type="term" value="F:cobyrinic acid a,c-diamide synthase activity"/>
    <property type="evidence" value="ECO:0007669"/>
    <property type="project" value="UniProtKB-UniRule"/>
</dbReference>
<comment type="function">
    <text evidence="7">Catalyzes the ATP-dependent amidation of the two carboxylate groups at positions a and c of cobyrinate, using either L-glutamine or ammonia as the nitrogen source.</text>
</comment>
<dbReference type="CDD" id="cd03130">
    <property type="entry name" value="GATase1_CobB"/>
    <property type="match status" value="1"/>
</dbReference>
<evidence type="ECO:0000256" key="3">
    <source>
        <dbReference type="ARBA" id="ARBA00022741"/>
    </source>
</evidence>
<sequence>MKDRIPRILIAGTGSGCGKTTVTCGLLSALRQSGTRTAAFKCGPDYIDPMFHKEVLGTDSGNLDLYLCGEETVKYLLARGGRRVELTVTEGVMGLYDGLGFNDDRCSANHISRLTETPVVLVADVKGKSLSLAAELSGYVNFRENRIRGVILNHCSAAMYPEYAEMIRRETGLPCFGYLPNVPEAEVGSRHLGLITAAEIADIRQKMDALGAVARDCLDLEGLRALAETAPELSYEEPEILREISTGERYPVAIAKDRAFCFYYRDALELLEQMGAELIPFSPLTDSHLPQGSCGLILGGGYPELHAETLSGNKTLLEEIRTAVQSGLPTYAECGGFMYLGRSITTGEGRFPMAGAIPGNSRVTGHLVRFGYKELTARRDNLLCRRGERIRCHEFHYSDTDDYGDGFEAVNSRGRSWETGQVSPSLYAGYPHLHLWGNPEFARSFMNGVRRRARGEGGGLWK</sequence>
<dbReference type="NCBIfam" id="TIGR00379">
    <property type="entry name" value="cobB"/>
    <property type="match status" value="1"/>
</dbReference>
<comment type="miscellaneous">
    <text evidence="7">The a and c carboxylates of cobyrinate are activated for nucleophilic attack via formation of a phosphorylated intermediate by ATP. CbiA catalyzes first the amidation of the c-carboxylate, and then that of the a-carboxylate.</text>
</comment>
<keyword evidence="6 7" id="KW-0315">Glutamine amidotransferase</keyword>
<evidence type="ECO:0000313" key="11">
    <source>
        <dbReference type="Proteomes" id="UP000187404"/>
    </source>
</evidence>
<accession>A0A1Q9JES5</accession>
<dbReference type="PANTHER" id="PTHR43873:SF1">
    <property type="entry name" value="COBYRINATE A,C-DIAMIDE SYNTHASE"/>
    <property type="match status" value="1"/>
</dbReference>
<dbReference type="InterPro" id="IPR002586">
    <property type="entry name" value="CobQ/CobB/MinD/ParA_Nub-bd_dom"/>
</dbReference>
<keyword evidence="4 7" id="KW-0067">ATP-binding</keyword>
<dbReference type="EC" id="6.3.5.11" evidence="7"/>
<dbReference type="HAMAP" id="MF_00027">
    <property type="entry name" value="CobB_CbiA"/>
    <property type="match status" value="1"/>
</dbReference>
<dbReference type="Gene3D" id="3.40.50.880">
    <property type="match status" value="1"/>
</dbReference>
<dbReference type="Gene3D" id="3.40.50.300">
    <property type="entry name" value="P-loop containing nucleotide triphosphate hydrolases"/>
    <property type="match status" value="2"/>
</dbReference>
<evidence type="ECO:0000256" key="7">
    <source>
        <dbReference type="HAMAP-Rule" id="MF_00027"/>
    </source>
</evidence>
<dbReference type="RefSeq" id="WP_075711746.1">
    <property type="nucleotide sequence ID" value="NZ_MJIE01000001.1"/>
</dbReference>
<feature type="site" description="Increases nucleophilicity of active site Cys" evidence="7">
    <location>
        <position position="432"/>
    </location>
</feature>
<evidence type="ECO:0000256" key="4">
    <source>
        <dbReference type="ARBA" id="ARBA00022840"/>
    </source>
</evidence>
<evidence type="ECO:0000259" key="9">
    <source>
        <dbReference type="Pfam" id="PF07685"/>
    </source>
</evidence>
<keyword evidence="7" id="KW-0169">Cobalamin biosynthesis</keyword>
<keyword evidence="5 7" id="KW-0460">Magnesium</keyword>
<dbReference type="PROSITE" id="PS51274">
    <property type="entry name" value="GATASE_COBBQ"/>
    <property type="match status" value="1"/>
</dbReference>
<proteinExistence type="inferred from homology"/>
<dbReference type="Pfam" id="PF01656">
    <property type="entry name" value="CbiA"/>
    <property type="match status" value="1"/>
</dbReference>
<evidence type="ECO:0000256" key="1">
    <source>
        <dbReference type="ARBA" id="ARBA00001946"/>
    </source>
</evidence>
<dbReference type="PANTHER" id="PTHR43873">
    <property type="entry name" value="COBYRINATE A,C-DIAMIDE SYNTHASE"/>
    <property type="match status" value="1"/>
</dbReference>
<keyword evidence="3 7" id="KW-0547">Nucleotide-binding</keyword>
<dbReference type="GO" id="GO:0005524">
    <property type="term" value="F:ATP binding"/>
    <property type="evidence" value="ECO:0007669"/>
    <property type="project" value="UniProtKB-UniRule"/>
</dbReference>
<dbReference type="STRING" id="1261640.BHK98_00625"/>
<keyword evidence="11" id="KW-1185">Reference proteome</keyword>
<dbReference type="UniPathway" id="UPA00148">
    <property type="reaction ID" value="UER00231"/>
</dbReference>
<evidence type="ECO:0000313" key="10">
    <source>
        <dbReference type="EMBL" id="OLR54726.1"/>
    </source>
</evidence>
<comment type="cofactor">
    <cofactor evidence="1 7">
        <name>Mg(2+)</name>
        <dbReference type="ChEBI" id="CHEBI:18420"/>
    </cofactor>
</comment>
<feature type="active site" description="Nucleophile" evidence="7">
    <location>
        <position position="334"/>
    </location>
</feature>
<evidence type="ECO:0000259" key="8">
    <source>
        <dbReference type="Pfam" id="PF01656"/>
    </source>
</evidence>
<dbReference type="InterPro" id="IPR004484">
    <property type="entry name" value="CbiA/CobB_synth"/>
</dbReference>
<dbReference type="SUPFAM" id="SSF52317">
    <property type="entry name" value="Class I glutamine amidotransferase-like"/>
    <property type="match status" value="1"/>
</dbReference>
<dbReference type="InterPro" id="IPR011698">
    <property type="entry name" value="GATase_3"/>
</dbReference>
<protein>
    <recommendedName>
        <fullName evidence="7">Cobyrinate a,c-diamide synthase</fullName>
        <ecNumber evidence="7">6.3.5.11</ecNumber>
    </recommendedName>
    <alternativeName>
        <fullName evidence="7">Cobyrinic acid a,c-diamide synthetase</fullName>
    </alternativeName>
</protein>
<dbReference type="AlphaFoldDB" id="A0A1Q9JES5"/>
<comment type="pathway">
    <text evidence="7">Cofactor biosynthesis; adenosylcobalamin biosynthesis; cob(II)yrinate a,c-diamide from sirohydrochlorin (anaerobic route): step 10/10.</text>
</comment>
<dbReference type="GO" id="GO:0009236">
    <property type="term" value="P:cobalamin biosynthetic process"/>
    <property type="evidence" value="ECO:0007669"/>
    <property type="project" value="UniProtKB-UniRule"/>
</dbReference>
<dbReference type="Pfam" id="PF07685">
    <property type="entry name" value="GATase_3"/>
    <property type="match status" value="1"/>
</dbReference>
<dbReference type="OrthoDB" id="9764035at2"/>
<evidence type="ECO:0000256" key="2">
    <source>
        <dbReference type="ARBA" id="ARBA00022598"/>
    </source>
</evidence>
<keyword evidence="2 7" id="KW-0436">Ligase</keyword>